<feature type="compositionally biased region" description="Acidic residues" evidence="1">
    <location>
        <begin position="399"/>
        <end position="412"/>
    </location>
</feature>
<comment type="caution">
    <text evidence="2">The sequence shown here is derived from an EMBL/GenBank/DDBJ whole genome shotgun (WGS) entry which is preliminary data.</text>
</comment>
<gene>
    <name evidence="2" type="ORF">HanXRQr2_Chr14g0639631</name>
</gene>
<protein>
    <recommendedName>
        <fullName evidence="4">DUF4283 domain-containing protein</fullName>
    </recommendedName>
</protein>
<feature type="region of interest" description="Disordered" evidence="1">
    <location>
        <begin position="302"/>
        <end position="326"/>
    </location>
</feature>
<evidence type="ECO:0008006" key="4">
    <source>
        <dbReference type="Google" id="ProtNLM"/>
    </source>
</evidence>
<evidence type="ECO:0000256" key="1">
    <source>
        <dbReference type="SAM" id="MobiDB-lite"/>
    </source>
</evidence>
<keyword evidence="3" id="KW-1185">Reference proteome</keyword>
<evidence type="ECO:0000313" key="2">
    <source>
        <dbReference type="EMBL" id="KAF5768705.1"/>
    </source>
</evidence>
<proteinExistence type="predicted"/>
<reference evidence="2" key="2">
    <citation type="submission" date="2020-06" db="EMBL/GenBank/DDBJ databases">
        <title>Helianthus annuus Genome sequencing and assembly Release 2.</title>
        <authorList>
            <person name="Gouzy J."/>
            <person name="Langlade N."/>
            <person name="Munos S."/>
        </authorList>
    </citation>
    <scope>NUCLEOTIDE SEQUENCE</scope>
    <source>
        <tissue evidence="2">Leaves</tissue>
    </source>
</reference>
<feature type="region of interest" description="Disordered" evidence="1">
    <location>
        <begin position="385"/>
        <end position="412"/>
    </location>
</feature>
<accession>A0A9K3E7X1</accession>
<name>A0A9K3E7X1_HELAN</name>
<dbReference type="EMBL" id="MNCJ02000329">
    <property type="protein sequence ID" value="KAF5768705.1"/>
    <property type="molecule type" value="Genomic_DNA"/>
</dbReference>
<reference evidence="2" key="1">
    <citation type="journal article" date="2017" name="Nature">
        <title>The sunflower genome provides insights into oil metabolism, flowering and Asterid evolution.</title>
        <authorList>
            <person name="Badouin H."/>
            <person name="Gouzy J."/>
            <person name="Grassa C.J."/>
            <person name="Murat F."/>
            <person name="Staton S.E."/>
            <person name="Cottret L."/>
            <person name="Lelandais-Briere C."/>
            <person name="Owens G.L."/>
            <person name="Carrere S."/>
            <person name="Mayjonade B."/>
            <person name="Legrand L."/>
            <person name="Gill N."/>
            <person name="Kane N.C."/>
            <person name="Bowers J.E."/>
            <person name="Hubner S."/>
            <person name="Bellec A."/>
            <person name="Berard A."/>
            <person name="Berges H."/>
            <person name="Blanchet N."/>
            <person name="Boniface M.C."/>
            <person name="Brunel D."/>
            <person name="Catrice O."/>
            <person name="Chaidir N."/>
            <person name="Claudel C."/>
            <person name="Donnadieu C."/>
            <person name="Faraut T."/>
            <person name="Fievet G."/>
            <person name="Helmstetter N."/>
            <person name="King M."/>
            <person name="Knapp S.J."/>
            <person name="Lai Z."/>
            <person name="Le Paslier M.C."/>
            <person name="Lippi Y."/>
            <person name="Lorenzon L."/>
            <person name="Mandel J.R."/>
            <person name="Marage G."/>
            <person name="Marchand G."/>
            <person name="Marquand E."/>
            <person name="Bret-Mestries E."/>
            <person name="Morien E."/>
            <person name="Nambeesan S."/>
            <person name="Nguyen T."/>
            <person name="Pegot-Espagnet P."/>
            <person name="Pouilly N."/>
            <person name="Raftis F."/>
            <person name="Sallet E."/>
            <person name="Schiex T."/>
            <person name="Thomas J."/>
            <person name="Vandecasteele C."/>
            <person name="Vares D."/>
            <person name="Vear F."/>
            <person name="Vautrin S."/>
            <person name="Crespi M."/>
            <person name="Mangin B."/>
            <person name="Burke J.M."/>
            <person name="Salse J."/>
            <person name="Munos S."/>
            <person name="Vincourt P."/>
            <person name="Rieseberg L.H."/>
            <person name="Langlade N.B."/>
        </authorList>
    </citation>
    <scope>NUCLEOTIDE SEQUENCE</scope>
    <source>
        <tissue evidence="2">Leaves</tissue>
    </source>
</reference>
<evidence type="ECO:0000313" key="3">
    <source>
        <dbReference type="Proteomes" id="UP000215914"/>
    </source>
</evidence>
<dbReference type="AlphaFoldDB" id="A0A9K3E7X1"/>
<sequence length="412" mass="46375">MNYASFVSKGTRLYSEVLVHKEPSVKYGGSDRKTEEVHEEISAFFDLHGRAVIGRMHDVKTLNNLNVTLKEAGISFNQLHYMGGLTVMITFDYDVEAHDFITSKKTWVHWFDSLDIWAGQTFPFERIAWLKFLGVPLHLAENKVFNDMVELFGKVIHKSQLSYPDSDFSVNHIGVLVGEGDRVSDTVALKWKGRTFMVRVSVEMDDWIPDCLMEDDWSERKVGEGKEDEEAFELNKERKSQVGGSVETEACGDGEGKPLEVSGGSYEGDSRKDGGCRSFGFKAVDSDVAIRKNHFNLVSSKHKAKPISLSPISDNRPKKHSRSDREDQDCFNFNIFSSSGPHTNNYLDKNVASGNIINNLSGEERAKNIDTVGMEGFDLNKRVDYEGTSETNSRADQNNIEEEMDEVPDSIV</sequence>
<feature type="region of interest" description="Disordered" evidence="1">
    <location>
        <begin position="224"/>
        <end position="271"/>
    </location>
</feature>
<organism evidence="2 3">
    <name type="scientific">Helianthus annuus</name>
    <name type="common">Common sunflower</name>
    <dbReference type="NCBI Taxonomy" id="4232"/>
    <lineage>
        <taxon>Eukaryota</taxon>
        <taxon>Viridiplantae</taxon>
        <taxon>Streptophyta</taxon>
        <taxon>Embryophyta</taxon>
        <taxon>Tracheophyta</taxon>
        <taxon>Spermatophyta</taxon>
        <taxon>Magnoliopsida</taxon>
        <taxon>eudicotyledons</taxon>
        <taxon>Gunneridae</taxon>
        <taxon>Pentapetalae</taxon>
        <taxon>asterids</taxon>
        <taxon>campanulids</taxon>
        <taxon>Asterales</taxon>
        <taxon>Asteraceae</taxon>
        <taxon>Asteroideae</taxon>
        <taxon>Heliantheae alliance</taxon>
        <taxon>Heliantheae</taxon>
        <taxon>Helianthus</taxon>
    </lineage>
</organism>
<dbReference type="Proteomes" id="UP000215914">
    <property type="component" value="Unassembled WGS sequence"/>
</dbReference>
<feature type="compositionally biased region" description="Polar residues" evidence="1">
    <location>
        <begin position="388"/>
        <end position="398"/>
    </location>
</feature>
<dbReference type="Gramene" id="mRNA:HanXRQr2_Chr14g0639631">
    <property type="protein sequence ID" value="CDS:HanXRQr2_Chr14g0639631.1"/>
    <property type="gene ID" value="HanXRQr2_Chr14g0639631"/>
</dbReference>